<evidence type="ECO:0000256" key="2">
    <source>
        <dbReference type="ARBA" id="ARBA00005979"/>
    </source>
</evidence>
<evidence type="ECO:0000256" key="5">
    <source>
        <dbReference type="SAM" id="MobiDB-lite"/>
    </source>
</evidence>
<protein>
    <recommendedName>
        <fullName evidence="6">NADH:flavin oxidoreductase/NADH oxidase N-terminal domain-containing protein</fullName>
    </recommendedName>
</protein>
<accession>A0A835Y7R6</accession>
<sequence>MAPAQGGDAAAATTAAATTGGGGAAAPAPAGGLPPPAAATTAADGASSSSPTFDLGGGEVLPVPADVAPLFRPLTLGPFRLSNRIVYAPLTRMRAQGFVPQPIMATYYGQRAVPGTLFISEATNISEEALGYMNSPGVFTREQTEAWRPVVAAVRGRGAVFFCQLWHCGRASHSDLQPGGAAPISSSTRRITSPEYTVFTQNGAQPYPSPRAATREDIARIVQQYAAAAKAAVHDAGFDGVEIHGANGYLIDQFIKDSINDRTDEYGGSIENRCRFCLEVVAAVAAAVGPERVGLRLSPFTSFLDAHDSTPYATHTYLLEKLNGLGLAYIHMVEPRIMGPLEVESHPESLAPFRRVYKGVFIAAGGFKADSGARALAQGEADLVAYGRWYLANPDLHRRFLTHAPLNKYHRDTFYSSGPEGYIDYPTLAQQREREAIAA</sequence>
<dbReference type="AlphaFoldDB" id="A0A835Y7R6"/>
<reference evidence="7" key="1">
    <citation type="journal article" date="2020" name="bioRxiv">
        <title>Comparative genomics of Chlamydomonas.</title>
        <authorList>
            <person name="Craig R.J."/>
            <person name="Hasan A.R."/>
            <person name="Ness R.W."/>
            <person name="Keightley P.D."/>
        </authorList>
    </citation>
    <scope>NUCLEOTIDE SEQUENCE</scope>
    <source>
        <strain evidence="7">CCAP 11/70</strain>
    </source>
</reference>
<dbReference type="CDD" id="cd02933">
    <property type="entry name" value="OYE_like_FMN"/>
    <property type="match status" value="1"/>
</dbReference>
<proteinExistence type="inferred from homology"/>
<evidence type="ECO:0000313" key="8">
    <source>
        <dbReference type="Proteomes" id="UP000612055"/>
    </source>
</evidence>
<dbReference type="FunFam" id="3.20.20.70:FF:000059">
    <property type="entry name" value="N-ethylmaleimide reductase, FMN-linked"/>
    <property type="match status" value="1"/>
</dbReference>
<feature type="domain" description="NADH:flavin oxidoreductase/NADH oxidase N-terminal" evidence="6">
    <location>
        <begin position="70"/>
        <end position="406"/>
    </location>
</feature>
<gene>
    <name evidence="7" type="ORF">HYH03_004342</name>
</gene>
<dbReference type="GO" id="GO:0010181">
    <property type="term" value="F:FMN binding"/>
    <property type="evidence" value="ECO:0007669"/>
    <property type="project" value="InterPro"/>
</dbReference>
<dbReference type="OrthoDB" id="1663137at2759"/>
<dbReference type="Gene3D" id="3.20.20.70">
    <property type="entry name" value="Aldolase class I"/>
    <property type="match status" value="1"/>
</dbReference>
<dbReference type="GO" id="GO:0005829">
    <property type="term" value="C:cytosol"/>
    <property type="evidence" value="ECO:0007669"/>
    <property type="project" value="UniProtKB-ARBA"/>
</dbReference>
<name>A0A835Y7R6_9CHLO</name>
<dbReference type="EMBL" id="JAEHOE010000013">
    <property type="protein sequence ID" value="KAG2497596.1"/>
    <property type="molecule type" value="Genomic_DNA"/>
</dbReference>
<feature type="region of interest" description="Disordered" evidence="5">
    <location>
        <begin position="1"/>
        <end position="53"/>
    </location>
</feature>
<keyword evidence="4" id="KW-0560">Oxidoreductase</keyword>
<dbReference type="InterPro" id="IPR013785">
    <property type="entry name" value="Aldolase_TIM"/>
</dbReference>
<keyword evidence="3" id="KW-0288">FMN</keyword>
<comment type="similarity">
    <text evidence="2">Belongs to the NADH:flavin oxidoreductase/NADH oxidase family.</text>
</comment>
<keyword evidence="3" id="KW-0285">Flavoprotein</keyword>
<comment type="caution">
    <text evidence="7">The sequence shown here is derived from an EMBL/GenBank/DDBJ whole genome shotgun (WGS) entry which is preliminary data.</text>
</comment>
<dbReference type="Proteomes" id="UP000612055">
    <property type="component" value="Unassembled WGS sequence"/>
</dbReference>
<keyword evidence="8" id="KW-1185">Reference proteome</keyword>
<evidence type="ECO:0000259" key="6">
    <source>
        <dbReference type="Pfam" id="PF00724"/>
    </source>
</evidence>
<evidence type="ECO:0000313" key="7">
    <source>
        <dbReference type="EMBL" id="KAG2497596.1"/>
    </source>
</evidence>
<comment type="cofactor">
    <cofactor evidence="1">
        <name>FMN</name>
        <dbReference type="ChEBI" id="CHEBI:58210"/>
    </cofactor>
</comment>
<evidence type="ECO:0000256" key="4">
    <source>
        <dbReference type="ARBA" id="ARBA00023002"/>
    </source>
</evidence>
<feature type="compositionally biased region" description="Low complexity" evidence="5">
    <location>
        <begin position="1"/>
        <end position="18"/>
    </location>
</feature>
<dbReference type="SUPFAM" id="SSF51395">
    <property type="entry name" value="FMN-linked oxidoreductases"/>
    <property type="match status" value="1"/>
</dbReference>
<dbReference type="GO" id="GO:0016628">
    <property type="term" value="F:oxidoreductase activity, acting on the CH-CH group of donors, NAD or NADP as acceptor"/>
    <property type="evidence" value="ECO:0007669"/>
    <property type="project" value="UniProtKB-ARBA"/>
</dbReference>
<dbReference type="InterPro" id="IPR001155">
    <property type="entry name" value="OxRdtase_FMN_N"/>
</dbReference>
<evidence type="ECO:0000256" key="1">
    <source>
        <dbReference type="ARBA" id="ARBA00001917"/>
    </source>
</evidence>
<dbReference type="PANTHER" id="PTHR22893:SF91">
    <property type="entry name" value="NADPH DEHYDROGENASE 2-RELATED"/>
    <property type="match status" value="1"/>
</dbReference>
<organism evidence="7 8">
    <name type="scientific">Edaphochlamys debaryana</name>
    <dbReference type="NCBI Taxonomy" id="47281"/>
    <lineage>
        <taxon>Eukaryota</taxon>
        <taxon>Viridiplantae</taxon>
        <taxon>Chlorophyta</taxon>
        <taxon>core chlorophytes</taxon>
        <taxon>Chlorophyceae</taxon>
        <taxon>CS clade</taxon>
        <taxon>Chlamydomonadales</taxon>
        <taxon>Chlamydomonadales incertae sedis</taxon>
        <taxon>Edaphochlamys</taxon>
    </lineage>
</organism>
<dbReference type="PANTHER" id="PTHR22893">
    <property type="entry name" value="NADH OXIDOREDUCTASE-RELATED"/>
    <property type="match status" value="1"/>
</dbReference>
<evidence type="ECO:0000256" key="3">
    <source>
        <dbReference type="ARBA" id="ARBA00022643"/>
    </source>
</evidence>
<dbReference type="Pfam" id="PF00724">
    <property type="entry name" value="Oxidored_FMN"/>
    <property type="match status" value="1"/>
</dbReference>
<dbReference type="InterPro" id="IPR045247">
    <property type="entry name" value="Oye-like"/>
</dbReference>